<keyword evidence="1" id="KW-1133">Transmembrane helix</keyword>
<dbReference type="EMBL" id="CP016345">
    <property type="protein sequence ID" value="ANQ12893.1"/>
    <property type="molecule type" value="Genomic_DNA"/>
</dbReference>
<evidence type="ECO:0000313" key="2">
    <source>
        <dbReference type="EMBL" id="ANQ12893.1"/>
    </source>
</evidence>
<feature type="transmembrane region" description="Helical" evidence="1">
    <location>
        <begin position="12"/>
        <end position="30"/>
    </location>
</feature>
<proteinExistence type="predicted"/>
<dbReference type="AlphaFoldDB" id="A0AAN1CW68"/>
<name>A0AAN1CW68_VIBNA</name>
<keyword evidence="3" id="KW-1185">Reference proteome</keyword>
<gene>
    <name evidence="2" type="ORF">BA890_08960</name>
</gene>
<keyword evidence="1" id="KW-0472">Membrane</keyword>
<reference evidence="2 3" key="1">
    <citation type="submission" date="2016-07" db="EMBL/GenBank/DDBJ databases">
        <title>Developing Vibrio natriegens as a novel, fast-growing host for biotechnology.</title>
        <authorList>
            <person name="Weinstock M.T."/>
            <person name="Hesek E.D."/>
            <person name="Wilson C.M."/>
            <person name="Gibson D.G."/>
        </authorList>
    </citation>
    <scope>NUCLEOTIDE SEQUENCE [LARGE SCALE GENOMIC DNA]</scope>
    <source>
        <strain evidence="2 3">ATCC 14048</strain>
    </source>
</reference>
<evidence type="ECO:0000256" key="1">
    <source>
        <dbReference type="SAM" id="Phobius"/>
    </source>
</evidence>
<dbReference type="PROSITE" id="PS51257">
    <property type="entry name" value="PROKAR_LIPOPROTEIN"/>
    <property type="match status" value="1"/>
</dbReference>
<dbReference type="KEGG" id="vna:PN96_04330"/>
<organism evidence="2 3">
    <name type="scientific">Vibrio natriegens NBRC 15636 = ATCC 14048 = DSM 759</name>
    <dbReference type="NCBI Taxonomy" id="1219067"/>
    <lineage>
        <taxon>Bacteria</taxon>
        <taxon>Pseudomonadati</taxon>
        <taxon>Pseudomonadota</taxon>
        <taxon>Gammaproteobacteria</taxon>
        <taxon>Vibrionales</taxon>
        <taxon>Vibrionaceae</taxon>
        <taxon>Vibrio</taxon>
    </lineage>
</organism>
<dbReference type="GeneID" id="70912006"/>
<protein>
    <submittedName>
        <fullName evidence="2">Uncharacterized protein</fullName>
    </submittedName>
</protein>
<dbReference type="RefSeq" id="WP_020335505.1">
    <property type="nucleotide sequence ID" value="NZ_ATFJ01000037.1"/>
</dbReference>
<feature type="transmembrane region" description="Helical" evidence="1">
    <location>
        <begin position="42"/>
        <end position="61"/>
    </location>
</feature>
<dbReference type="Proteomes" id="UP000092741">
    <property type="component" value="Chromosome 1"/>
</dbReference>
<accession>A0AAN1CW68</accession>
<evidence type="ECO:0000313" key="3">
    <source>
        <dbReference type="Proteomes" id="UP000092741"/>
    </source>
</evidence>
<keyword evidence="1" id="KW-0812">Transmembrane</keyword>
<sequence>MSEPSNKSQSLPAISASILGCGLSILIANWQGSLWGIDFTELKVLILGSVPGITIAINKFFKHVYVRYSMGAEKREFEKQNQQKINKLRAALNDPLISPDDKEEFSRQYYEAIQADINIQDSNVSIVRD</sequence>